<reference evidence="2 3" key="1">
    <citation type="submission" date="2015-01" db="EMBL/GenBank/DDBJ databases">
        <title>The Genome Sequence of Exophiala mesophila CBS40295.</title>
        <authorList>
            <consortium name="The Broad Institute Genomics Platform"/>
            <person name="Cuomo C."/>
            <person name="de Hoog S."/>
            <person name="Gorbushina A."/>
            <person name="Stielow B."/>
            <person name="Teixiera M."/>
            <person name="Abouelleil A."/>
            <person name="Chapman S.B."/>
            <person name="Priest M."/>
            <person name="Young S.K."/>
            <person name="Wortman J."/>
            <person name="Nusbaum C."/>
            <person name="Birren B."/>
        </authorList>
    </citation>
    <scope>NUCLEOTIDE SEQUENCE [LARGE SCALE GENOMIC DNA]</scope>
    <source>
        <strain evidence="2 3">CBS 40295</strain>
    </source>
</reference>
<dbReference type="OMA" id="QAVFEWR"/>
<evidence type="ECO:0000256" key="1">
    <source>
        <dbReference type="SAM" id="MobiDB-lite"/>
    </source>
</evidence>
<sequence>MNMSRQRKVHSHSPPNQPPALSPMDALIDNNQGSSVALEASRSRLEASKRATRPTPLQRIEQLTGEKTALQKELAKCQRQESANRAFKEEMRRVLDRLQQAVFEWRRAQKEIGDDFDTTLEQRADTASIKVGFQSRDV</sequence>
<protein>
    <submittedName>
        <fullName evidence="2">Uncharacterized protein</fullName>
    </submittedName>
</protein>
<dbReference type="RefSeq" id="XP_016224125.1">
    <property type="nucleotide sequence ID" value="XM_016368337.1"/>
</dbReference>
<feature type="compositionally biased region" description="Basic residues" evidence="1">
    <location>
        <begin position="1"/>
        <end position="11"/>
    </location>
</feature>
<dbReference type="OrthoDB" id="4958164at2759"/>
<feature type="region of interest" description="Disordered" evidence="1">
    <location>
        <begin position="1"/>
        <end position="63"/>
    </location>
</feature>
<dbReference type="VEuPathDB" id="FungiDB:PV10_03839"/>
<evidence type="ECO:0000313" key="2">
    <source>
        <dbReference type="EMBL" id="KIV92551.1"/>
    </source>
</evidence>
<evidence type="ECO:0000313" key="3">
    <source>
        <dbReference type="Proteomes" id="UP000054302"/>
    </source>
</evidence>
<dbReference type="Proteomes" id="UP000054302">
    <property type="component" value="Unassembled WGS sequence"/>
</dbReference>
<dbReference type="GeneID" id="27321684"/>
<name>A0A0D1XWI5_EXOME</name>
<organism evidence="2 3">
    <name type="scientific">Exophiala mesophila</name>
    <name type="common">Black yeast-like fungus</name>
    <dbReference type="NCBI Taxonomy" id="212818"/>
    <lineage>
        <taxon>Eukaryota</taxon>
        <taxon>Fungi</taxon>
        <taxon>Dikarya</taxon>
        <taxon>Ascomycota</taxon>
        <taxon>Pezizomycotina</taxon>
        <taxon>Eurotiomycetes</taxon>
        <taxon>Chaetothyriomycetidae</taxon>
        <taxon>Chaetothyriales</taxon>
        <taxon>Herpotrichiellaceae</taxon>
        <taxon>Exophiala</taxon>
    </lineage>
</organism>
<proteinExistence type="predicted"/>
<accession>A0A0D1XWI5</accession>
<dbReference type="EMBL" id="KN847522">
    <property type="protein sequence ID" value="KIV92551.1"/>
    <property type="molecule type" value="Genomic_DNA"/>
</dbReference>
<keyword evidence="3" id="KW-1185">Reference proteome</keyword>
<dbReference type="AlphaFoldDB" id="A0A0D1XWI5"/>
<gene>
    <name evidence="2" type="ORF">PV10_03839</name>
</gene>
<dbReference type="HOGENOM" id="CLU_1855280_0_0_1"/>